<organism evidence="2 3">
    <name type="scientific">Trichuris muris</name>
    <name type="common">Mouse whipworm</name>
    <dbReference type="NCBI Taxonomy" id="70415"/>
    <lineage>
        <taxon>Eukaryota</taxon>
        <taxon>Metazoa</taxon>
        <taxon>Ecdysozoa</taxon>
        <taxon>Nematoda</taxon>
        <taxon>Enoplea</taxon>
        <taxon>Dorylaimia</taxon>
        <taxon>Trichinellida</taxon>
        <taxon>Trichuridae</taxon>
        <taxon>Trichuris</taxon>
    </lineage>
</organism>
<feature type="compositionally biased region" description="Basic and acidic residues" evidence="1">
    <location>
        <begin position="87"/>
        <end position="98"/>
    </location>
</feature>
<feature type="region of interest" description="Disordered" evidence="1">
    <location>
        <begin position="1"/>
        <end position="120"/>
    </location>
</feature>
<evidence type="ECO:0000313" key="3">
    <source>
        <dbReference type="WBParaSite" id="TMUE_3000011959.1"/>
    </source>
</evidence>
<feature type="compositionally biased region" description="Basic and acidic residues" evidence="1">
    <location>
        <begin position="39"/>
        <end position="49"/>
    </location>
</feature>
<feature type="compositionally biased region" description="Low complexity" evidence="1">
    <location>
        <begin position="52"/>
        <end position="82"/>
    </location>
</feature>
<feature type="compositionally biased region" description="Basic residues" evidence="1">
    <location>
        <begin position="134"/>
        <end position="148"/>
    </location>
</feature>
<feature type="compositionally biased region" description="Basic residues" evidence="1">
    <location>
        <begin position="24"/>
        <end position="34"/>
    </location>
</feature>
<protein>
    <submittedName>
        <fullName evidence="3">Uncharacterized protein</fullName>
    </submittedName>
</protein>
<feature type="compositionally biased region" description="Polar residues" evidence="1">
    <location>
        <begin position="214"/>
        <end position="226"/>
    </location>
</feature>
<dbReference type="WBParaSite" id="TMUE_3000011959.1">
    <property type="protein sequence ID" value="TMUE_3000011959.1"/>
    <property type="gene ID" value="WBGene00301436"/>
</dbReference>
<sequence length="270" mass="29641">MKKQESERKKSTKGSSTSSDETKRKKPDGKRRPLSHADVSSKLKGRQETTRSGTPSKGSASSSPAYSVDEQPTTSTRSSPQTVNKGTDSKRSRRKESQMAKSTETSTAVSKRRRTTGRVRSAMIALQSMVKAKASKFGKRLKSKKKQPQKLFDDGDVPMPGFSATLTPKAWDLETSAMGKTTQETATSVVSKKEKKVAGKKRSLKISPVRSQRGALTSTAKQSTVRGSRPKMSETEEFSEASTVNSLMETEEDTDEDDKETHGTKRQVKK</sequence>
<dbReference type="Proteomes" id="UP000046395">
    <property type="component" value="Unassembled WGS sequence"/>
</dbReference>
<evidence type="ECO:0000313" key="2">
    <source>
        <dbReference type="Proteomes" id="UP000046395"/>
    </source>
</evidence>
<accession>A0A5S6QXX4</accession>
<feature type="compositionally biased region" description="Basic residues" evidence="1">
    <location>
        <begin position="193"/>
        <end position="204"/>
    </location>
</feature>
<feature type="compositionally biased region" description="Polar residues" evidence="1">
    <location>
        <begin position="99"/>
        <end position="109"/>
    </location>
</feature>
<feature type="region of interest" description="Disordered" evidence="1">
    <location>
        <begin position="179"/>
        <end position="270"/>
    </location>
</feature>
<evidence type="ECO:0000256" key="1">
    <source>
        <dbReference type="SAM" id="MobiDB-lite"/>
    </source>
</evidence>
<reference evidence="3" key="1">
    <citation type="submission" date="2019-12" db="UniProtKB">
        <authorList>
            <consortium name="WormBaseParasite"/>
        </authorList>
    </citation>
    <scope>IDENTIFICATION</scope>
</reference>
<feature type="compositionally biased region" description="Acidic residues" evidence="1">
    <location>
        <begin position="249"/>
        <end position="258"/>
    </location>
</feature>
<proteinExistence type="predicted"/>
<dbReference type="AlphaFoldDB" id="A0A5S6QXX4"/>
<feature type="region of interest" description="Disordered" evidence="1">
    <location>
        <begin position="134"/>
        <end position="163"/>
    </location>
</feature>
<name>A0A5S6QXX4_TRIMR</name>
<keyword evidence="2" id="KW-1185">Reference proteome</keyword>